<accession>A0A4Y2L303</accession>
<proteinExistence type="predicted"/>
<reference evidence="1 2" key="1">
    <citation type="journal article" date="2019" name="Sci. Rep.">
        <title>Orb-weaving spider Araneus ventricosus genome elucidates the spidroin gene catalogue.</title>
        <authorList>
            <person name="Kono N."/>
            <person name="Nakamura H."/>
            <person name="Ohtoshi R."/>
            <person name="Moran D.A.P."/>
            <person name="Shinohara A."/>
            <person name="Yoshida Y."/>
            <person name="Fujiwara M."/>
            <person name="Mori M."/>
            <person name="Tomita M."/>
            <person name="Arakawa K."/>
        </authorList>
    </citation>
    <scope>NUCLEOTIDE SEQUENCE [LARGE SCALE GENOMIC DNA]</scope>
</reference>
<dbReference type="Proteomes" id="UP000499080">
    <property type="component" value="Unassembled WGS sequence"/>
</dbReference>
<keyword evidence="2" id="KW-1185">Reference proteome</keyword>
<dbReference type="AlphaFoldDB" id="A0A4Y2L303"/>
<sequence>MYGMVVPVELSVHLRKVYDTFKVVSDLLKCLELHWIIYMHKKMLNILLDQQQGFKKLPCCLCMCDSLARKKHCAEREWPVHENLKVGMPNMVPSSNNCQPRNDRCSSTLLQVWPDGAVCQDIQC</sequence>
<dbReference type="EMBL" id="BGPR01005312">
    <property type="protein sequence ID" value="GBN08995.1"/>
    <property type="molecule type" value="Genomic_DNA"/>
</dbReference>
<comment type="caution">
    <text evidence="1">The sequence shown here is derived from an EMBL/GenBank/DDBJ whole genome shotgun (WGS) entry which is preliminary data.</text>
</comment>
<gene>
    <name evidence="1" type="ORF">AVEN_234172_1</name>
</gene>
<name>A0A4Y2L303_ARAVE</name>
<evidence type="ECO:0000313" key="1">
    <source>
        <dbReference type="EMBL" id="GBN08995.1"/>
    </source>
</evidence>
<protein>
    <submittedName>
        <fullName evidence="1">Uncharacterized protein</fullName>
    </submittedName>
</protein>
<organism evidence="1 2">
    <name type="scientific">Araneus ventricosus</name>
    <name type="common">Orbweaver spider</name>
    <name type="synonym">Epeira ventricosa</name>
    <dbReference type="NCBI Taxonomy" id="182803"/>
    <lineage>
        <taxon>Eukaryota</taxon>
        <taxon>Metazoa</taxon>
        <taxon>Ecdysozoa</taxon>
        <taxon>Arthropoda</taxon>
        <taxon>Chelicerata</taxon>
        <taxon>Arachnida</taxon>
        <taxon>Araneae</taxon>
        <taxon>Araneomorphae</taxon>
        <taxon>Entelegynae</taxon>
        <taxon>Araneoidea</taxon>
        <taxon>Araneidae</taxon>
        <taxon>Araneus</taxon>
    </lineage>
</organism>
<evidence type="ECO:0000313" key="2">
    <source>
        <dbReference type="Proteomes" id="UP000499080"/>
    </source>
</evidence>